<sequence>MASNALVVANPEMLQELFNTPSILEEQSFLNLSSEVIVNLMDELNGDSLYWAVRNLLCRKHEEDRGWQIKCLKKLGCVDILSLTY</sequence>
<dbReference type="EMBL" id="JH413811">
    <property type="protein sequence ID" value="EHL31571.1"/>
    <property type="molecule type" value="Genomic_DNA"/>
</dbReference>
<gene>
    <name evidence="1" type="ORF">LDG_6232</name>
</gene>
<evidence type="ECO:0000313" key="1">
    <source>
        <dbReference type="EMBL" id="EHL31571.1"/>
    </source>
</evidence>
<protein>
    <submittedName>
        <fullName evidence="1">Uncharacterized protein</fullName>
    </submittedName>
</protein>
<dbReference type="Proteomes" id="UP000002770">
    <property type="component" value="Unassembled WGS sequence"/>
</dbReference>
<proteinExistence type="predicted"/>
<dbReference type="RefSeq" id="WP_006870168.1">
    <property type="nucleotide sequence ID" value="NZ_JH413811.1"/>
</dbReference>
<reference evidence="1 2" key="1">
    <citation type="journal article" date="2011" name="BMC Genomics">
        <title>Insight into cross-talk between intra-amoebal pathogens.</title>
        <authorList>
            <person name="Gimenez G."/>
            <person name="Bertelli C."/>
            <person name="Moliner C."/>
            <person name="Robert C."/>
            <person name="Raoult D."/>
            <person name="Fournier P.E."/>
            <person name="Greub G."/>
        </authorList>
    </citation>
    <scope>NUCLEOTIDE SEQUENCE [LARGE SCALE GENOMIC DNA]</scope>
    <source>
        <strain evidence="1 2">LLAP12</strain>
    </source>
</reference>
<dbReference type="HOGENOM" id="CLU_2508633_0_0_6"/>
<dbReference type="AlphaFoldDB" id="G9ELX1"/>
<keyword evidence="2" id="KW-1185">Reference proteome</keyword>
<name>G9ELX1_9GAMM</name>
<evidence type="ECO:0000313" key="2">
    <source>
        <dbReference type="Proteomes" id="UP000002770"/>
    </source>
</evidence>
<accession>G9ELX1</accession>
<organism evidence="1 2">
    <name type="scientific">Legionella drancourtii LLAP12</name>
    <dbReference type="NCBI Taxonomy" id="658187"/>
    <lineage>
        <taxon>Bacteria</taxon>
        <taxon>Pseudomonadati</taxon>
        <taxon>Pseudomonadota</taxon>
        <taxon>Gammaproteobacteria</taxon>
        <taxon>Legionellales</taxon>
        <taxon>Legionellaceae</taxon>
        <taxon>Legionella</taxon>
    </lineage>
</organism>
<dbReference type="InParanoid" id="G9ELX1"/>